<dbReference type="RefSeq" id="WP_307237321.1">
    <property type="nucleotide sequence ID" value="NZ_JAUSUZ010000001.1"/>
</dbReference>
<proteinExistence type="predicted"/>
<dbReference type="Proteomes" id="UP001240236">
    <property type="component" value="Unassembled WGS sequence"/>
</dbReference>
<dbReference type="Pfam" id="PF00665">
    <property type="entry name" value="rve"/>
    <property type="match status" value="1"/>
</dbReference>
<dbReference type="InterPro" id="IPR036397">
    <property type="entry name" value="RNaseH_sf"/>
</dbReference>
<dbReference type="Pfam" id="PF13276">
    <property type="entry name" value="HTH_21"/>
    <property type="match status" value="1"/>
</dbReference>
<gene>
    <name evidence="3" type="ORF">J2S42_001777</name>
    <name evidence="4" type="ORF">J2S42_008384</name>
</gene>
<evidence type="ECO:0000259" key="2">
    <source>
        <dbReference type="PROSITE" id="PS50994"/>
    </source>
</evidence>
<protein>
    <submittedName>
        <fullName evidence="4">Transposase InsO family protein</fullName>
    </submittedName>
</protein>
<dbReference type="EMBL" id="JAUSUZ010000002">
    <property type="protein sequence ID" value="MDQ0371636.1"/>
    <property type="molecule type" value="Genomic_DNA"/>
</dbReference>
<dbReference type="PANTHER" id="PTHR46889">
    <property type="entry name" value="TRANSPOSASE INSF FOR INSERTION SEQUENCE IS3B-RELATED"/>
    <property type="match status" value="1"/>
</dbReference>
<reference evidence="4 5" key="1">
    <citation type="submission" date="2023-07" db="EMBL/GenBank/DDBJ databases">
        <title>Sequencing the genomes of 1000 actinobacteria strains.</title>
        <authorList>
            <person name="Klenk H.-P."/>
        </authorList>
    </citation>
    <scope>NUCLEOTIDE SEQUENCE [LARGE SCALE GENOMIC DNA]</scope>
    <source>
        <strain evidence="4 5">DSM 44709</strain>
    </source>
</reference>
<dbReference type="PANTHER" id="PTHR46889:SF4">
    <property type="entry name" value="TRANSPOSASE INSO FOR INSERTION SEQUENCE ELEMENT IS911B-RELATED"/>
    <property type="match status" value="1"/>
</dbReference>
<dbReference type="InterPro" id="IPR012337">
    <property type="entry name" value="RNaseH-like_sf"/>
</dbReference>
<dbReference type="Pfam" id="PF13333">
    <property type="entry name" value="rve_2"/>
    <property type="match status" value="1"/>
</dbReference>
<dbReference type="GO" id="GO:0003676">
    <property type="term" value="F:nucleic acid binding"/>
    <property type="evidence" value="ECO:0007669"/>
    <property type="project" value="InterPro"/>
</dbReference>
<dbReference type="InterPro" id="IPR050900">
    <property type="entry name" value="Transposase_IS3/IS150/IS904"/>
</dbReference>
<dbReference type="NCBIfam" id="NF033516">
    <property type="entry name" value="transpos_IS3"/>
    <property type="match status" value="1"/>
</dbReference>
<dbReference type="Gene3D" id="3.30.420.10">
    <property type="entry name" value="Ribonuclease H-like superfamily/Ribonuclease H"/>
    <property type="match status" value="1"/>
</dbReference>
<dbReference type="EMBL" id="JAUSUZ010000001">
    <property type="protein sequence ID" value="MDQ0365108.1"/>
    <property type="molecule type" value="Genomic_DNA"/>
</dbReference>
<evidence type="ECO:0000313" key="5">
    <source>
        <dbReference type="Proteomes" id="UP001240236"/>
    </source>
</evidence>
<keyword evidence="5" id="KW-1185">Reference proteome</keyword>
<dbReference type="InterPro" id="IPR001584">
    <property type="entry name" value="Integrase_cat-core"/>
</dbReference>
<evidence type="ECO:0000256" key="1">
    <source>
        <dbReference type="ARBA" id="ARBA00002286"/>
    </source>
</evidence>
<organism evidence="4 5">
    <name type="scientific">Catenuloplanes indicus</name>
    <dbReference type="NCBI Taxonomy" id="137267"/>
    <lineage>
        <taxon>Bacteria</taxon>
        <taxon>Bacillati</taxon>
        <taxon>Actinomycetota</taxon>
        <taxon>Actinomycetes</taxon>
        <taxon>Micromonosporales</taxon>
        <taxon>Micromonosporaceae</taxon>
        <taxon>Catenuloplanes</taxon>
    </lineage>
</organism>
<feature type="domain" description="Integrase catalytic" evidence="2">
    <location>
        <begin position="124"/>
        <end position="288"/>
    </location>
</feature>
<accession>A0AAE3W8U5</accession>
<dbReference type="AlphaFoldDB" id="A0AAE3W8U5"/>
<dbReference type="SUPFAM" id="SSF53098">
    <property type="entry name" value="Ribonuclease H-like"/>
    <property type="match status" value="1"/>
</dbReference>
<dbReference type="InterPro" id="IPR048020">
    <property type="entry name" value="Transpos_IS3"/>
</dbReference>
<comment type="caution">
    <text evidence="4">The sequence shown here is derived from an EMBL/GenBank/DDBJ whole genome shotgun (WGS) entry which is preliminary data.</text>
</comment>
<dbReference type="GO" id="GO:0015074">
    <property type="term" value="P:DNA integration"/>
    <property type="evidence" value="ECO:0007669"/>
    <property type="project" value="InterPro"/>
</dbReference>
<dbReference type="PROSITE" id="PS50994">
    <property type="entry name" value="INTEGRASE"/>
    <property type="match status" value="1"/>
</dbReference>
<comment type="function">
    <text evidence="1">Involved in the transposition of the insertion sequence.</text>
</comment>
<evidence type="ECO:0000313" key="4">
    <source>
        <dbReference type="EMBL" id="MDQ0371636.1"/>
    </source>
</evidence>
<dbReference type="InterPro" id="IPR025948">
    <property type="entry name" value="HTH-like_dom"/>
</dbReference>
<name>A0AAE3W8U5_9ACTN</name>
<sequence length="304" mass="35191">MRFIDEHRDCFAVALLLRVLNIAESTYYQWVRQAKQPCDRDLVDLGLLSNIYEIWEASGFTYGADRIHRQLRRDGIRVGRKRVERLMAGQGWHGAFLRRGWRGGSTKQNPAHTPAPDLVNRQFTATGPNRLWVADATRIPCGEGVFWLAAVRDVFSRRIVGWKTSDRCDTDLILAALEYGIWSRDVRDGQLIHHSDRGSNYTSFRFSQRLQDNGIRPSMGSVGDSFDNALMENFWSTLKIELVYRTSWRTRDEAENAIFEYIDTWYNTRRIQKELGYLSPDEYESAWHAHTEPDNLTPAPTGSR</sequence>
<evidence type="ECO:0000313" key="3">
    <source>
        <dbReference type="EMBL" id="MDQ0365108.1"/>
    </source>
</evidence>